<gene>
    <name evidence="1" type="ORF">NUW54_g10779</name>
</gene>
<proteinExistence type="predicted"/>
<keyword evidence="2" id="KW-1185">Reference proteome</keyword>
<protein>
    <submittedName>
        <fullName evidence="1">Uncharacterized protein</fullName>
    </submittedName>
</protein>
<dbReference type="EMBL" id="JANSHE010003988">
    <property type="protein sequence ID" value="KAJ2982214.1"/>
    <property type="molecule type" value="Genomic_DNA"/>
</dbReference>
<name>A0ACC1NT25_9APHY</name>
<dbReference type="Proteomes" id="UP001144978">
    <property type="component" value="Unassembled WGS sequence"/>
</dbReference>
<comment type="caution">
    <text evidence="1">The sequence shown here is derived from an EMBL/GenBank/DDBJ whole genome shotgun (WGS) entry which is preliminary data.</text>
</comment>
<evidence type="ECO:0000313" key="2">
    <source>
        <dbReference type="Proteomes" id="UP001144978"/>
    </source>
</evidence>
<accession>A0ACC1NT25</accession>
<sequence length="115" mass="11870">MFGKLSSIVSGIGTPRAPKKGTVPLPDAFDGTPPLVPSGLSSASSDASSLSPTTPSPRSSPVSRRAVSKLSDDGFGSPKDAYKPSRFYTPDPALDKPPRTLPRLLSSATMSGRQA</sequence>
<organism evidence="1 2">
    <name type="scientific">Trametes sanguinea</name>
    <dbReference type="NCBI Taxonomy" id="158606"/>
    <lineage>
        <taxon>Eukaryota</taxon>
        <taxon>Fungi</taxon>
        <taxon>Dikarya</taxon>
        <taxon>Basidiomycota</taxon>
        <taxon>Agaricomycotina</taxon>
        <taxon>Agaricomycetes</taxon>
        <taxon>Polyporales</taxon>
        <taxon>Polyporaceae</taxon>
        <taxon>Trametes</taxon>
    </lineage>
</organism>
<reference evidence="1" key="1">
    <citation type="submission" date="2022-08" db="EMBL/GenBank/DDBJ databases">
        <title>Genome Sequence of Pycnoporus sanguineus.</title>
        <authorList>
            <person name="Buettner E."/>
        </authorList>
    </citation>
    <scope>NUCLEOTIDE SEQUENCE</scope>
    <source>
        <strain evidence="1">CG-C14</strain>
    </source>
</reference>
<evidence type="ECO:0000313" key="1">
    <source>
        <dbReference type="EMBL" id="KAJ2982214.1"/>
    </source>
</evidence>